<sequence>MTKTIGNPLSWLVGGTGAVLDHAASVGDTFGKAEAEAMPVPRRITVDDLRLALRKGAEDLGAFRSDVVFVCLLYPIIGAVLAAFALRGDAVQLIFPVLSGFALVGPVAAVGLYEMSRRRERGEPVNWLAYLDVLQSPKFGGVVLLALLHALIFVIWVMVADLIATLTIGADTPRGLMAFAQLVLGTGAGWAMIVIGCAVGFLFAALVLAMSIVSFPLLLDRNVGVVVAVVTSVKVALLNPGPVAVWGMIVAGSLALGAIPALLGLVIVLPLLGHATWYVYRAAVA</sequence>
<keyword evidence="1" id="KW-0812">Transmembrane</keyword>
<dbReference type="RefSeq" id="WP_152825616.1">
    <property type="nucleotide sequence ID" value="NZ_WHUT02000006.1"/>
</dbReference>
<feature type="transmembrane region" description="Helical" evidence="1">
    <location>
        <begin position="67"/>
        <end position="87"/>
    </location>
</feature>
<accession>A0A8X8KPG0</accession>
<gene>
    <name evidence="2" type="ORF">GEU84_011805</name>
</gene>
<proteinExistence type="predicted"/>
<feature type="transmembrane region" description="Helical" evidence="1">
    <location>
        <begin position="93"/>
        <end position="113"/>
    </location>
</feature>
<feature type="transmembrane region" description="Helical" evidence="1">
    <location>
        <begin position="222"/>
        <end position="239"/>
    </location>
</feature>
<dbReference type="AlphaFoldDB" id="A0A8X8KPG0"/>
<protein>
    <submittedName>
        <fullName evidence="2">DUF2189 domain-containing protein</fullName>
    </submittedName>
</protein>
<keyword evidence="3" id="KW-1185">Reference proteome</keyword>
<evidence type="ECO:0000256" key="1">
    <source>
        <dbReference type="SAM" id="Phobius"/>
    </source>
</evidence>
<comment type="caution">
    <text evidence="2">The sequence shown here is derived from an EMBL/GenBank/DDBJ whole genome shotgun (WGS) entry which is preliminary data.</text>
</comment>
<reference evidence="2" key="1">
    <citation type="submission" date="2020-05" db="EMBL/GenBank/DDBJ databases">
        <title>Fertoebacter nigrum gen. nov., sp. nov., a new member of the family Rhodobacteraceae.</title>
        <authorList>
            <person name="Szuroczki S."/>
            <person name="Abbaszade G."/>
            <person name="Buni D."/>
            <person name="Schumann P."/>
            <person name="Toth E."/>
        </authorList>
    </citation>
    <scope>NUCLEOTIDE SEQUENCE</scope>
    <source>
        <strain evidence="2">RG-N-1a</strain>
    </source>
</reference>
<organism evidence="2 3">
    <name type="scientific">Fertoeibacter niger</name>
    <dbReference type="NCBI Taxonomy" id="2656921"/>
    <lineage>
        <taxon>Bacteria</taxon>
        <taxon>Pseudomonadati</taxon>
        <taxon>Pseudomonadota</taxon>
        <taxon>Alphaproteobacteria</taxon>
        <taxon>Rhodobacterales</taxon>
        <taxon>Paracoccaceae</taxon>
        <taxon>Fertoeibacter</taxon>
    </lineage>
</organism>
<dbReference type="Pfam" id="PF09955">
    <property type="entry name" value="DUF2189"/>
    <property type="match status" value="1"/>
</dbReference>
<feature type="transmembrane region" description="Helical" evidence="1">
    <location>
        <begin position="245"/>
        <end position="272"/>
    </location>
</feature>
<dbReference type="Proteomes" id="UP000484076">
    <property type="component" value="Unassembled WGS sequence"/>
</dbReference>
<keyword evidence="1" id="KW-0472">Membrane</keyword>
<evidence type="ECO:0000313" key="2">
    <source>
        <dbReference type="EMBL" id="NUB45075.1"/>
    </source>
</evidence>
<dbReference type="InterPro" id="IPR018692">
    <property type="entry name" value="DUF2189"/>
</dbReference>
<feature type="transmembrane region" description="Helical" evidence="1">
    <location>
        <begin position="188"/>
        <end position="210"/>
    </location>
</feature>
<name>A0A8X8KPG0_9RHOB</name>
<dbReference type="EMBL" id="WHUT02000006">
    <property type="protein sequence ID" value="NUB45075.1"/>
    <property type="molecule type" value="Genomic_DNA"/>
</dbReference>
<feature type="transmembrane region" description="Helical" evidence="1">
    <location>
        <begin position="142"/>
        <end position="168"/>
    </location>
</feature>
<keyword evidence="1" id="KW-1133">Transmembrane helix</keyword>
<evidence type="ECO:0000313" key="3">
    <source>
        <dbReference type="Proteomes" id="UP000484076"/>
    </source>
</evidence>